<evidence type="ECO:0000313" key="2">
    <source>
        <dbReference type="EMBL" id="KAL3695168.1"/>
    </source>
</evidence>
<dbReference type="AlphaFoldDB" id="A0ABD3HUU9"/>
<reference evidence="2 3" key="1">
    <citation type="submission" date="2024-09" db="EMBL/GenBank/DDBJ databases">
        <title>Chromosome-scale assembly of Riccia sorocarpa.</title>
        <authorList>
            <person name="Paukszto L."/>
        </authorList>
    </citation>
    <scope>NUCLEOTIDE SEQUENCE [LARGE SCALE GENOMIC DNA]</scope>
    <source>
        <strain evidence="2">LP-2024</strain>
        <tissue evidence="2">Aerial parts of the thallus</tissue>
    </source>
</reference>
<feature type="region of interest" description="Disordered" evidence="1">
    <location>
        <begin position="42"/>
        <end position="83"/>
    </location>
</feature>
<organism evidence="2 3">
    <name type="scientific">Riccia sorocarpa</name>
    <dbReference type="NCBI Taxonomy" id="122646"/>
    <lineage>
        <taxon>Eukaryota</taxon>
        <taxon>Viridiplantae</taxon>
        <taxon>Streptophyta</taxon>
        <taxon>Embryophyta</taxon>
        <taxon>Marchantiophyta</taxon>
        <taxon>Marchantiopsida</taxon>
        <taxon>Marchantiidae</taxon>
        <taxon>Marchantiales</taxon>
        <taxon>Ricciaceae</taxon>
        <taxon>Riccia</taxon>
    </lineage>
</organism>
<protein>
    <submittedName>
        <fullName evidence="2">Uncharacterized protein</fullName>
    </submittedName>
</protein>
<accession>A0ABD3HUU9</accession>
<evidence type="ECO:0000313" key="3">
    <source>
        <dbReference type="Proteomes" id="UP001633002"/>
    </source>
</evidence>
<keyword evidence="3" id="KW-1185">Reference proteome</keyword>
<comment type="caution">
    <text evidence="2">The sequence shown here is derived from an EMBL/GenBank/DDBJ whole genome shotgun (WGS) entry which is preliminary data.</text>
</comment>
<dbReference type="EMBL" id="JBJQOH010000003">
    <property type="protein sequence ID" value="KAL3695168.1"/>
    <property type="molecule type" value="Genomic_DNA"/>
</dbReference>
<gene>
    <name evidence="2" type="ORF">R1sor_008819</name>
</gene>
<feature type="compositionally biased region" description="Polar residues" evidence="1">
    <location>
        <begin position="71"/>
        <end position="81"/>
    </location>
</feature>
<proteinExistence type="predicted"/>
<evidence type="ECO:0000256" key="1">
    <source>
        <dbReference type="SAM" id="MobiDB-lite"/>
    </source>
</evidence>
<dbReference type="Proteomes" id="UP001633002">
    <property type="component" value="Unassembled WGS sequence"/>
</dbReference>
<name>A0ABD3HUU9_9MARC</name>
<sequence>MSKDRELDLKGLLTKFPKPIDDMKAIQESYELTDQIPIAEPVNRGADMCSPDSSDYEDRSVVTADVGPSAPASSPTKSDSSGGVVVLDPIFQEFGQKIGPVLADVMS</sequence>